<accession>A0A5J5CKS7</accession>
<organism evidence="1 2">
    <name type="scientific">Etheostoma spectabile</name>
    <name type="common">orangethroat darter</name>
    <dbReference type="NCBI Taxonomy" id="54343"/>
    <lineage>
        <taxon>Eukaryota</taxon>
        <taxon>Metazoa</taxon>
        <taxon>Chordata</taxon>
        <taxon>Craniata</taxon>
        <taxon>Vertebrata</taxon>
        <taxon>Euteleostomi</taxon>
        <taxon>Actinopterygii</taxon>
        <taxon>Neopterygii</taxon>
        <taxon>Teleostei</taxon>
        <taxon>Neoteleostei</taxon>
        <taxon>Acanthomorphata</taxon>
        <taxon>Eupercaria</taxon>
        <taxon>Perciformes</taxon>
        <taxon>Percoidei</taxon>
        <taxon>Percidae</taxon>
        <taxon>Etheostomatinae</taxon>
        <taxon>Etheostoma</taxon>
    </lineage>
</organism>
<protein>
    <submittedName>
        <fullName evidence="1">Uncharacterized protein</fullName>
    </submittedName>
</protein>
<sequence length="102" mass="11592">MLREFLQRMILQMSESKQEKFGVILKSVHDRASARRRQKNSPTLLGACSRRLCPPFPGLTSLVKCRPASSSAHACSSRFSFTVAPKDDFENFRAIFAHMRSM</sequence>
<evidence type="ECO:0000313" key="1">
    <source>
        <dbReference type="EMBL" id="KAA8582548.1"/>
    </source>
</evidence>
<keyword evidence="2" id="KW-1185">Reference proteome</keyword>
<dbReference type="Proteomes" id="UP000327493">
    <property type="component" value="Chromosome 19"/>
</dbReference>
<dbReference type="EMBL" id="VOFY01000019">
    <property type="protein sequence ID" value="KAA8582548.1"/>
    <property type="molecule type" value="Genomic_DNA"/>
</dbReference>
<reference evidence="1 2" key="1">
    <citation type="submission" date="2019-08" db="EMBL/GenBank/DDBJ databases">
        <title>A chromosome-level genome assembly, high-density linkage maps, and genome scans reveal the genomic architecture of hybrid incompatibilities underlying speciation via character displacement in darters (Percidae: Etheostominae).</title>
        <authorList>
            <person name="Moran R.L."/>
            <person name="Catchen J.M."/>
            <person name="Fuller R.C."/>
        </authorList>
    </citation>
    <scope>NUCLEOTIDE SEQUENCE [LARGE SCALE GENOMIC DNA]</scope>
    <source>
        <strain evidence="1">EspeVRDwgs_2016</strain>
        <tissue evidence="1">Muscle</tissue>
    </source>
</reference>
<gene>
    <name evidence="1" type="ORF">FQN60_006219</name>
</gene>
<dbReference type="AlphaFoldDB" id="A0A5J5CKS7"/>
<proteinExistence type="predicted"/>
<comment type="caution">
    <text evidence="1">The sequence shown here is derived from an EMBL/GenBank/DDBJ whole genome shotgun (WGS) entry which is preliminary data.</text>
</comment>
<name>A0A5J5CKS7_9PERO</name>
<evidence type="ECO:0000313" key="2">
    <source>
        <dbReference type="Proteomes" id="UP000327493"/>
    </source>
</evidence>